<evidence type="ECO:0000313" key="3">
    <source>
        <dbReference type="EMBL" id="AXE77691.1"/>
    </source>
</evidence>
<dbReference type="Pfam" id="PF13517">
    <property type="entry name" value="FG-GAP_3"/>
    <property type="match status" value="1"/>
</dbReference>
<evidence type="ECO:0000256" key="1">
    <source>
        <dbReference type="ARBA" id="ARBA00022729"/>
    </source>
</evidence>
<dbReference type="Gene3D" id="2.130.10.130">
    <property type="entry name" value="Integrin alpha, N-terminal"/>
    <property type="match status" value="1"/>
</dbReference>
<name>A0A2Z5JBG2_STRAR</name>
<dbReference type="KEGG" id="sata:C5746_12860"/>
<accession>A0A2Z5JBG2</accession>
<sequence>MGHYEKIGRRAANGAVASTVLALTIALSLPQHVQTATAAPSAGPPSSAPISESFEAEENALAEAADTGERVEVLPQRTETSQVFANPSGTFTRDSYAMPQWTRQDRKLVDIDTGLAFEPGGRIRTKATTVGVSFSGGGNGPLVTVVRDGRSLSLNWPTELPKPTVSEDTATYPEVLPGVDLKLKADNSGFSQLLVVKSAEAAANPQLRSIGLRLATDGLDVATDGDGNLAAVDPADQKVFVAPAPRMWDSSTTTPAATIRADTLPDGGPAPSGEFEPGHGARESVIPIQVADDRMTLSPDQSLLTGEGTKYPVYIDPAVTGAREAWTIAYKKTPTTGYFNGAGWDGATTPTARVGYENMTNGLARSMFRMDTNNLWNTKKQVIKSTFRANNSWSWSCTKKTVEVWLTGSISASTNWNNQNSTSFWKRKLDDVTDSKGYNSSCPGGNLAFDVTSGVTEAASKKWPNITLGLQATNEADVYGWKKFDAKSAVLSTEYNTVPNAPTNMDTSPSSGGCLTSAPFVSIGNTDVTLNAKVSDPDGGTVKTRFDLWATGHHPNDDPNGVLIVSTKVSTTSGKVATLKVPKATLQKYLATGNGNFSWKARAEDATAESAWTPAAGQPGCRFVFDPNRPSTPPTIKSTDFPDGSDGWPQQTGEARKPGSFIIGNGGVNDVTSYEYWTDWDPTVRTVIPTADLDGDGKKDGKITLTPPAAGSQRLYVRSLDAAKNRSDGAYYLFYANSPGVPDKPGDLNGDGNADLYGVRTNGELWLYPGQGNGRVGTATPAGNTDFSGASITHHGDWTGDGYEDLIAALPGDGGKMLYAFPNNGVGFACTNRDEQADGQSQSCQIDAQELQVLDEANNHWAAADQILAIGDVDGPLDTDGDGTIDTPGYPDLLVKEGNLLWLYFGSESFYLDQSRAPVLIGDGSWSNYDLAAPGDRTGNGHVDLIARHKTSGELRLYEGTGNSGEGLGSGPASVAIGSGWTRANRPLITALPDANGDAKADIWATGGDGQLYFYPNISGSGVAVGTSGWQNFQALS</sequence>
<reference evidence="3 4" key="1">
    <citation type="journal article" date="2018" name="Front. Microbiol.">
        <title>Genome Sequencing of Streptomyces atratus SCSIOZH16 and Activation Production of Nocardamine via Metabolic Engineering.</title>
        <authorList>
            <person name="Li Y."/>
            <person name="Zhang C."/>
            <person name="Liu C."/>
            <person name="Ju J."/>
            <person name="Ma J."/>
        </authorList>
    </citation>
    <scope>NUCLEOTIDE SEQUENCE [LARGE SCALE GENOMIC DNA]</scope>
    <source>
        <strain evidence="3 4">SCSIO_ZH16</strain>
    </source>
</reference>
<keyword evidence="1" id="KW-0732">Signal</keyword>
<dbReference type="InterPro" id="IPR028994">
    <property type="entry name" value="Integrin_alpha_N"/>
</dbReference>
<dbReference type="Proteomes" id="UP000252698">
    <property type="component" value="Chromosome"/>
</dbReference>
<feature type="region of interest" description="Disordered" evidence="2">
    <location>
        <begin position="633"/>
        <end position="660"/>
    </location>
</feature>
<dbReference type="AlphaFoldDB" id="A0A2Z5JBG2"/>
<evidence type="ECO:0000313" key="4">
    <source>
        <dbReference type="Proteomes" id="UP000252698"/>
    </source>
</evidence>
<dbReference type="SUPFAM" id="SSF69318">
    <property type="entry name" value="Integrin alpha N-terminal domain"/>
    <property type="match status" value="2"/>
</dbReference>
<gene>
    <name evidence="3" type="ORF">C5746_12860</name>
</gene>
<feature type="region of interest" description="Disordered" evidence="2">
    <location>
        <begin position="36"/>
        <end position="60"/>
    </location>
</feature>
<evidence type="ECO:0008006" key="5">
    <source>
        <dbReference type="Google" id="ProtNLM"/>
    </source>
</evidence>
<organism evidence="3 4">
    <name type="scientific">Streptomyces atratus</name>
    <dbReference type="NCBI Taxonomy" id="1893"/>
    <lineage>
        <taxon>Bacteria</taxon>
        <taxon>Bacillati</taxon>
        <taxon>Actinomycetota</taxon>
        <taxon>Actinomycetes</taxon>
        <taxon>Kitasatosporales</taxon>
        <taxon>Streptomycetaceae</taxon>
        <taxon>Streptomyces</taxon>
    </lineage>
</organism>
<protein>
    <recommendedName>
        <fullName evidence="5">Repeat domain-containing protein</fullName>
    </recommendedName>
</protein>
<dbReference type="InterPro" id="IPR013517">
    <property type="entry name" value="FG-GAP"/>
</dbReference>
<proteinExistence type="predicted"/>
<evidence type="ECO:0000256" key="2">
    <source>
        <dbReference type="SAM" id="MobiDB-lite"/>
    </source>
</evidence>
<feature type="region of interest" description="Disordered" evidence="2">
    <location>
        <begin position="260"/>
        <end position="281"/>
    </location>
</feature>
<dbReference type="EMBL" id="CP027306">
    <property type="protein sequence ID" value="AXE77691.1"/>
    <property type="molecule type" value="Genomic_DNA"/>
</dbReference>